<name>A0A4Q0VKB1_9LACO</name>
<dbReference type="OrthoDB" id="2300552at2"/>
<dbReference type="RefSeq" id="WP_129032634.1">
    <property type="nucleotide sequence ID" value="NZ_CP059603.1"/>
</dbReference>
<dbReference type="EMBL" id="QXIL01000011">
    <property type="protein sequence ID" value="RXI78497.1"/>
    <property type="molecule type" value="Genomic_DNA"/>
</dbReference>
<gene>
    <name evidence="1" type="ORF">DXH47_06945</name>
</gene>
<protein>
    <submittedName>
        <fullName evidence="1">Uncharacterized protein</fullName>
    </submittedName>
</protein>
<accession>A0A4Q0VKB1</accession>
<evidence type="ECO:0000313" key="2">
    <source>
        <dbReference type="Proteomes" id="UP000290602"/>
    </source>
</evidence>
<dbReference type="AlphaFoldDB" id="A0A4Q0VKB1"/>
<keyword evidence="2" id="KW-1185">Reference proteome</keyword>
<sequence>MRQRSEMTLRTWVKIGAGIYGGLTWLVIWGLGVLLQRWPRWLDTIFMVIIILASDWVLRWAPYHSVAHDFWAVGFIIMTLSFIFLT</sequence>
<reference evidence="1 2" key="1">
    <citation type="submission" date="2018-08" db="EMBL/GenBank/DDBJ databases">
        <title>Lactobacillus suantsai sp. nov., isolated from traditional fermented suan-tsai in Taiwan.</title>
        <authorList>
            <person name="Huang C.-H."/>
        </authorList>
    </citation>
    <scope>NUCLEOTIDE SEQUENCE [LARGE SCALE GENOMIC DNA]</scope>
    <source>
        <strain evidence="1 2">BCRC 12945</strain>
    </source>
</reference>
<dbReference type="Proteomes" id="UP000290602">
    <property type="component" value="Unassembled WGS sequence"/>
</dbReference>
<evidence type="ECO:0000313" key="1">
    <source>
        <dbReference type="EMBL" id="RXI78497.1"/>
    </source>
</evidence>
<comment type="caution">
    <text evidence="1">The sequence shown here is derived from an EMBL/GenBank/DDBJ whole genome shotgun (WGS) entry which is preliminary data.</text>
</comment>
<organism evidence="1 2">
    <name type="scientific">Levilactobacillus suantsaii</name>
    <dbReference type="NCBI Taxonomy" id="2292255"/>
    <lineage>
        <taxon>Bacteria</taxon>
        <taxon>Bacillati</taxon>
        <taxon>Bacillota</taxon>
        <taxon>Bacilli</taxon>
        <taxon>Lactobacillales</taxon>
        <taxon>Lactobacillaceae</taxon>
        <taxon>Levilactobacillus</taxon>
    </lineage>
</organism>
<proteinExistence type="predicted"/>